<evidence type="ECO:0000256" key="1">
    <source>
        <dbReference type="ARBA" id="ARBA00023450"/>
    </source>
</evidence>
<dbReference type="Pfam" id="PF01844">
    <property type="entry name" value="HNH"/>
    <property type="match status" value="1"/>
</dbReference>
<dbReference type="Gene3D" id="1.10.30.50">
    <property type="match status" value="1"/>
</dbReference>
<dbReference type="GO" id="GO:0004519">
    <property type="term" value="F:endonuclease activity"/>
    <property type="evidence" value="ECO:0007669"/>
    <property type="project" value="InterPro"/>
</dbReference>
<reference evidence="4 5" key="2">
    <citation type="submission" date="2020-06" db="EMBL/GenBank/DDBJ databases">
        <title>Antribacter stalactiti gen. nov., sp. nov., a new member of the family Nacardiaceae isolated from a cave.</title>
        <authorList>
            <person name="Kim I.S."/>
        </authorList>
    </citation>
    <scope>NUCLEOTIDE SEQUENCE [LARGE SCALE GENOMIC DNA]</scope>
    <source>
        <strain evidence="4 5">YC2-7</strain>
    </source>
</reference>
<dbReference type="InterPro" id="IPR003870">
    <property type="entry name" value="DUF222"/>
</dbReference>
<dbReference type="Pfam" id="PF02720">
    <property type="entry name" value="DUF222"/>
    <property type="match status" value="1"/>
</dbReference>
<evidence type="ECO:0000256" key="2">
    <source>
        <dbReference type="SAM" id="MobiDB-lite"/>
    </source>
</evidence>
<comment type="similarity">
    <text evidence="1">Belongs to the Rv1128c/1148c/1588c/1702c/1945/3466 family.</text>
</comment>
<feature type="compositionally biased region" description="Basic and acidic residues" evidence="2">
    <location>
        <begin position="215"/>
        <end position="224"/>
    </location>
</feature>
<proteinExistence type="inferred from homology"/>
<gene>
    <name evidence="4" type="ORF">FGL95_20190</name>
</gene>
<name>A0A848KGE1_9NOCA</name>
<dbReference type="RefSeq" id="WP_169590166.1">
    <property type="nucleotide sequence ID" value="NZ_VCQU01000007.1"/>
</dbReference>
<evidence type="ECO:0000259" key="3">
    <source>
        <dbReference type="SMART" id="SM00507"/>
    </source>
</evidence>
<comment type="caution">
    <text evidence="4">The sequence shown here is derived from an EMBL/GenBank/DDBJ whole genome shotgun (WGS) entry which is preliminary data.</text>
</comment>
<dbReference type="AlphaFoldDB" id="A0A848KGE1"/>
<dbReference type="InterPro" id="IPR002711">
    <property type="entry name" value="HNH"/>
</dbReference>
<keyword evidence="5" id="KW-1185">Reference proteome</keyword>
<reference evidence="4 5" key="1">
    <citation type="submission" date="2019-05" db="EMBL/GenBank/DDBJ databases">
        <authorList>
            <person name="Lee S.D."/>
        </authorList>
    </citation>
    <scope>NUCLEOTIDE SEQUENCE [LARGE SCALE GENOMIC DNA]</scope>
    <source>
        <strain evidence="4 5">YC2-7</strain>
    </source>
</reference>
<dbReference type="GO" id="GO:0003676">
    <property type="term" value="F:nucleic acid binding"/>
    <property type="evidence" value="ECO:0007669"/>
    <property type="project" value="InterPro"/>
</dbReference>
<organism evidence="4 5">
    <name type="scientific">Antrihabitans stalactiti</name>
    <dbReference type="NCBI Taxonomy" id="2584121"/>
    <lineage>
        <taxon>Bacteria</taxon>
        <taxon>Bacillati</taxon>
        <taxon>Actinomycetota</taxon>
        <taxon>Actinomycetes</taxon>
        <taxon>Mycobacteriales</taxon>
        <taxon>Nocardiaceae</taxon>
        <taxon>Antrihabitans</taxon>
    </lineage>
</organism>
<accession>A0A848KGE1</accession>
<dbReference type="Proteomes" id="UP000535543">
    <property type="component" value="Unassembled WGS sequence"/>
</dbReference>
<feature type="region of interest" description="Disordered" evidence="2">
    <location>
        <begin position="204"/>
        <end position="224"/>
    </location>
</feature>
<dbReference type="EMBL" id="VCQU01000007">
    <property type="protein sequence ID" value="NMN97359.1"/>
    <property type="molecule type" value="Genomic_DNA"/>
</dbReference>
<evidence type="ECO:0000313" key="5">
    <source>
        <dbReference type="Proteomes" id="UP000535543"/>
    </source>
</evidence>
<feature type="domain" description="HNH nuclease" evidence="3">
    <location>
        <begin position="337"/>
        <end position="389"/>
    </location>
</feature>
<dbReference type="SMART" id="SM00507">
    <property type="entry name" value="HNHc"/>
    <property type="match status" value="1"/>
</dbReference>
<dbReference type="GO" id="GO:0008270">
    <property type="term" value="F:zinc ion binding"/>
    <property type="evidence" value="ECO:0007669"/>
    <property type="project" value="InterPro"/>
</dbReference>
<sequence>MGLGEVLEAIGTLDTVEPWRYSTTELMEVLPTLSDTIHTLEAIRVALVGELDKQGVPGGLGATSTTTWLANNTSLPIWESNRILKFGIALDAHPEIAAAYQAKLINADAARLIVAFLEKPPPGMPTQVVESVRAFLLAAAQEDDVRELRIRIKRLRETFDADDTPASEDTDRNELFASPTLNGRVVVKGDFDAETGEMLLSALSPLSTPRPTDAAGRDNRTAAQRRADGFTEMLRRYLDSGESPEDGGERPHVHLHIDAKDLTTADEAPETVSDKPDNAYFFDLFGRQGVGRMPWMGAMSIEGARRIACDSVVHPIVMDENGSPLNLGRSQRTANRKLRRALASRDGGCAFRGCGRPAAWCDAHHIQHWIDGGPTDFDNLVLLCRFHHRLIHHSEWEVVMGRDRHPWFIPPAKIDPLRRPIAAHGRADPRAA</sequence>
<dbReference type="InterPro" id="IPR003615">
    <property type="entry name" value="HNH_nuc"/>
</dbReference>
<dbReference type="CDD" id="cd00085">
    <property type="entry name" value="HNHc"/>
    <property type="match status" value="1"/>
</dbReference>
<evidence type="ECO:0000313" key="4">
    <source>
        <dbReference type="EMBL" id="NMN97359.1"/>
    </source>
</evidence>
<protein>
    <submittedName>
        <fullName evidence="4">DUF222 domain-containing protein</fullName>
    </submittedName>
</protein>